<feature type="compositionally biased region" description="Low complexity" evidence="1">
    <location>
        <begin position="455"/>
        <end position="466"/>
    </location>
</feature>
<reference evidence="2 3" key="1">
    <citation type="submission" date="2019-04" db="EMBL/GenBank/DDBJ databases">
        <title>Streptomyces piniterrae sp. nov., a heliquinomycin-producing actinomycete isolated from rhizosphere soil of Pinus yunnanensis.</title>
        <authorList>
            <person name="Zhuang X."/>
            <person name="Zhao J."/>
        </authorList>
    </citation>
    <scope>NUCLEOTIDE SEQUENCE [LARGE SCALE GENOMIC DNA]</scope>
    <source>
        <strain evidence="3">jys28</strain>
    </source>
</reference>
<feature type="region of interest" description="Disordered" evidence="1">
    <location>
        <begin position="451"/>
        <end position="477"/>
    </location>
</feature>
<accession>A0A4U0NQZ5</accession>
<dbReference type="Proteomes" id="UP000308697">
    <property type="component" value="Unassembled WGS sequence"/>
</dbReference>
<dbReference type="AlphaFoldDB" id="A0A4U0NQZ5"/>
<protein>
    <submittedName>
        <fullName evidence="2">Mobilization protein</fullName>
    </submittedName>
</protein>
<evidence type="ECO:0000313" key="3">
    <source>
        <dbReference type="Proteomes" id="UP000308697"/>
    </source>
</evidence>
<name>A0A4U0NQZ5_9ACTN</name>
<sequence>MIADITHAKNTHDLITHFYGPGLANEHTDPHLVASWHNSAPDPGRSADFPRAQDRLIAALNLRVEQAGDRAPVRHVWHCSVHAAPEDRSLPDEDWAAIARRLVHATGIAPEGGAGCRWVAVRHADDHIHILATTVRGDLRPARHQNDHQAADRELALIEREYGLHQAVGAEHKRAHHADHQPTFREHLEAIDPQFISPHPGRPKPNPWHQATAAVERIPTLLDRDDDAAAQAHLAAFGAALAALPSLSPQSIGPQLQLAALAFERVTRPRSRIRADHHHARALRSAVRAMSREPVKGHAAALAMFLGSAVLTVIAAIRWHQLRDHDAQVIAARRTLQHLQDAYDLAAAKPLAALALRMPTTETPTRYAQLLRAAVPEHAQQVLFDPAWGALFAVLAEAEAVGHQPARLLQQAARHCDLAGVRSPAHVLIWRIHRLAHRPAPSAQALAAQVRSTTGAPGADLAAPPDRACRDPQWPTP</sequence>
<gene>
    <name evidence="2" type="ORF">FCH28_05855</name>
</gene>
<dbReference type="EMBL" id="SUMB01000002">
    <property type="protein sequence ID" value="TJZ56999.1"/>
    <property type="molecule type" value="Genomic_DNA"/>
</dbReference>
<evidence type="ECO:0000256" key="1">
    <source>
        <dbReference type="SAM" id="MobiDB-lite"/>
    </source>
</evidence>
<organism evidence="2 3">
    <name type="scientific">Streptomyces piniterrae</name>
    <dbReference type="NCBI Taxonomy" id="2571125"/>
    <lineage>
        <taxon>Bacteria</taxon>
        <taxon>Bacillati</taxon>
        <taxon>Actinomycetota</taxon>
        <taxon>Actinomycetes</taxon>
        <taxon>Kitasatosporales</taxon>
        <taxon>Streptomycetaceae</taxon>
        <taxon>Streptomyces</taxon>
    </lineage>
</organism>
<comment type="caution">
    <text evidence="2">The sequence shown here is derived from an EMBL/GenBank/DDBJ whole genome shotgun (WGS) entry which is preliminary data.</text>
</comment>
<keyword evidence="3" id="KW-1185">Reference proteome</keyword>
<proteinExistence type="predicted"/>
<dbReference type="OrthoDB" id="4382201at2"/>
<evidence type="ECO:0000313" key="2">
    <source>
        <dbReference type="EMBL" id="TJZ56999.1"/>
    </source>
</evidence>
<dbReference type="RefSeq" id="WP_136738619.1">
    <property type="nucleotide sequence ID" value="NZ_SUMB01000002.1"/>
</dbReference>